<evidence type="ECO:0000313" key="3">
    <source>
        <dbReference type="Proteomes" id="UP000539350"/>
    </source>
</evidence>
<gene>
    <name evidence="2" type="ORF">H2508_06185</name>
</gene>
<dbReference type="SUPFAM" id="SSF56059">
    <property type="entry name" value="Glutathione synthetase ATP-binding domain-like"/>
    <property type="match status" value="1"/>
</dbReference>
<organism evidence="2 3">
    <name type="scientific">Sediminihaliea albiluteola</name>
    <dbReference type="NCBI Taxonomy" id="2758564"/>
    <lineage>
        <taxon>Bacteria</taxon>
        <taxon>Pseudomonadati</taxon>
        <taxon>Pseudomonadota</taxon>
        <taxon>Gammaproteobacteria</taxon>
        <taxon>Cellvibrionales</taxon>
        <taxon>Halieaceae</taxon>
        <taxon>Sediminihaliea</taxon>
    </lineage>
</organism>
<dbReference type="Pfam" id="PF14397">
    <property type="entry name" value="ATPgrasp_ST"/>
    <property type="match status" value="1"/>
</dbReference>
<evidence type="ECO:0000259" key="1">
    <source>
        <dbReference type="Pfam" id="PF14397"/>
    </source>
</evidence>
<name>A0A7W2YJJ9_9GAMM</name>
<dbReference type="Proteomes" id="UP000539350">
    <property type="component" value="Unassembled WGS sequence"/>
</dbReference>
<proteinExistence type="predicted"/>
<keyword evidence="3" id="KW-1185">Reference proteome</keyword>
<dbReference type="InterPro" id="IPR039523">
    <property type="entry name" value="RimK-rel_E_lig_ATP-grasp"/>
</dbReference>
<dbReference type="RefSeq" id="WP_182170203.1">
    <property type="nucleotide sequence ID" value="NZ_JACFXU010000013.1"/>
</dbReference>
<reference evidence="2 3" key="1">
    <citation type="submission" date="2020-07" db="EMBL/GenBank/DDBJ databases">
        <title>Halieaceae bacterium, F7430, whole genome shotgun sequencing project.</title>
        <authorList>
            <person name="Jiang S."/>
            <person name="Liu Z.W."/>
            <person name="Du Z.J."/>
        </authorList>
    </citation>
    <scope>NUCLEOTIDE SEQUENCE [LARGE SCALE GENOMIC DNA]</scope>
    <source>
        <strain evidence="2 3">F7430</strain>
    </source>
</reference>
<comment type="caution">
    <text evidence="2">The sequence shown here is derived from an EMBL/GenBank/DDBJ whole genome shotgun (WGS) entry which is preliminary data.</text>
</comment>
<protein>
    <recommendedName>
        <fullName evidence="1">Alpha-L-glutamate ligase-related protein ATP-grasp domain-containing protein</fullName>
    </recommendedName>
</protein>
<sequence>MSQGLFTYLALARRLAIESTNKSVGRQVMEWCLLYLRSRLGPGFYNLGRMYQRDFPLFHLLGYWSSRQYAQRVYEWNERLYHRTSQNKIVEKAILSTYGVPTPELLGCFHPFRGLDREGRELRSSRDLQRLLETLSPGEKVCFKLTEAWGGVGFHAAEYLGGDQLCFLDEDSPITVSELTERLRVSGRDGVLVERYLEQHAEFAAFNPSSVNTLRCVVRQVAEDRVECLLVFLRVGAAGSLVDNATSGGVIYPVDIERGVLLSGFMKAKPYELYTHNPVTGEQMQGRAVAFLEESIELAKSSLFAFPSIRFSGTDIAISREGPLVLELNIFPDYGGFAYNQVPSRSVLPKLTANNRRQ</sequence>
<feature type="domain" description="Alpha-L-glutamate ligase-related protein ATP-grasp" evidence="1">
    <location>
        <begin position="75"/>
        <end position="336"/>
    </location>
</feature>
<dbReference type="AlphaFoldDB" id="A0A7W2YJJ9"/>
<accession>A0A7W2YJJ9</accession>
<dbReference type="EMBL" id="JACFXU010000013">
    <property type="protein sequence ID" value="MBA6412699.1"/>
    <property type="molecule type" value="Genomic_DNA"/>
</dbReference>
<evidence type="ECO:0000313" key="2">
    <source>
        <dbReference type="EMBL" id="MBA6412699.1"/>
    </source>
</evidence>
<dbReference type="Gene3D" id="3.30.470.20">
    <property type="entry name" value="ATP-grasp fold, B domain"/>
    <property type="match status" value="1"/>
</dbReference>